<dbReference type="PROSITE" id="PS51257">
    <property type="entry name" value="PROKAR_LIPOPROTEIN"/>
    <property type="match status" value="1"/>
</dbReference>
<feature type="domain" description="SusD-like N-terminal" evidence="8">
    <location>
        <begin position="79"/>
        <end position="243"/>
    </location>
</feature>
<feature type="chain" id="PRO_5047445406" evidence="6">
    <location>
        <begin position="21"/>
        <end position="526"/>
    </location>
</feature>
<dbReference type="EMBL" id="JABTCF010000004">
    <property type="protein sequence ID" value="MBD0777846.1"/>
    <property type="molecule type" value="Genomic_DNA"/>
</dbReference>
<name>A0ABR7V3F8_9FLAO</name>
<evidence type="ECO:0000256" key="4">
    <source>
        <dbReference type="ARBA" id="ARBA00023136"/>
    </source>
</evidence>
<evidence type="ECO:0000259" key="8">
    <source>
        <dbReference type="Pfam" id="PF14322"/>
    </source>
</evidence>
<evidence type="ECO:0000313" key="9">
    <source>
        <dbReference type="EMBL" id="MBD0777846.1"/>
    </source>
</evidence>
<evidence type="ECO:0000256" key="3">
    <source>
        <dbReference type="ARBA" id="ARBA00022729"/>
    </source>
</evidence>
<dbReference type="RefSeq" id="WP_188243357.1">
    <property type="nucleotide sequence ID" value="NZ_JABTCF010000004.1"/>
</dbReference>
<dbReference type="Gene3D" id="1.25.40.390">
    <property type="match status" value="1"/>
</dbReference>
<evidence type="ECO:0000256" key="1">
    <source>
        <dbReference type="ARBA" id="ARBA00004442"/>
    </source>
</evidence>
<dbReference type="Pfam" id="PF14322">
    <property type="entry name" value="SusD-like_3"/>
    <property type="match status" value="1"/>
</dbReference>
<dbReference type="SUPFAM" id="SSF48452">
    <property type="entry name" value="TPR-like"/>
    <property type="match status" value="1"/>
</dbReference>
<evidence type="ECO:0000313" key="10">
    <source>
        <dbReference type="Proteomes" id="UP001166021"/>
    </source>
</evidence>
<evidence type="ECO:0000256" key="5">
    <source>
        <dbReference type="ARBA" id="ARBA00023237"/>
    </source>
</evidence>
<proteinExistence type="inferred from homology"/>
<dbReference type="InterPro" id="IPR012944">
    <property type="entry name" value="SusD_RagB_dom"/>
</dbReference>
<dbReference type="InterPro" id="IPR011990">
    <property type="entry name" value="TPR-like_helical_dom_sf"/>
</dbReference>
<reference evidence="9" key="1">
    <citation type="submission" date="2020-05" db="EMBL/GenBank/DDBJ databases">
        <title>The draft genome sequence of Maribacter sp. ANRC-HE7.</title>
        <authorList>
            <person name="Mu L."/>
        </authorList>
    </citation>
    <scope>NUCLEOTIDE SEQUENCE</scope>
    <source>
        <strain evidence="9">ANRC-HE7</strain>
    </source>
</reference>
<comment type="caution">
    <text evidence="9">The sequence shown here is derived from an EMBL/GenBank/DDBJ whole genome shotgun (WGS) entry which is preliminary data.</text>
</comment>
<feature type="signal peptide" evidence="6">
    <location>
        <begin position="1"/>
        <end position="20"/>
    </location>
</feature>
<dbReference type="InterPro" id="IPR033985">
    <property type="entry name" value="SusD-like_N"/>
</dbReference>
<evidence type="ECO:0000256" key="6">
    <source>
        <dbReference type="SAM" id="SignalP"/>
    </source>
</evidence>
<keyword evidence="5" id="KW-0998">Cell outer membrane</keyword>
<keyword evidence="3 6" id="KW-0732">Signal</keyword>
<keyword evidence="4" id="KW-0472">Membrane</keyword>
<accession>A0ABR7V3F8</accession>
<dbReference type="CDD" id="cd08977">
    <property type="entry name" value="SusD"/>
    <property type="match status" value="1"/>
</dbReference>
<sequence length="526" mass="59249">MKNIFKNSLIIGFLFTLLFAGGCSEDVLDIADENSLDASTYFTTIEKVNLNLTSVYSAVKSWELFGSDYLPHVLQMLPHTSNQDWTGTIGWNETGQNEVLSNSTVVAGCWSGWYRLISRSNDFIANAKIYKESNFIKPGEEAEVDEMLGQAYFLRAYANFSIVRLWGEGKATETSALVAPLFTEVAASNEDMQSTRATVGEFYDQIISDFLLAEELLPDSWDSDNAARVTSYAAKGFLGKVYMYKEDYPTAKPYLEEVVNGPFSLVSSDKYNGLFHGEEEFSSESIWEINFATDMETHVWNGGTGSQIALMMAPKGTGWSNVWPHDVNVRRFGSDPRLHVNALEPGVDYVVPASGIPTLLEKYTTDEEDGLGWSYKKYVPLDYSVYTTNQNYGANVFIMRLADVYLLYAETLNVLGEDVTASEYMNKVRRRAYAVDTDTPDAAVDYTGLTGTVLRDSIREERFRELFAEGQRWFDIVRWGIAKEESDKYERIRSGNIVFDDPKDNYLPIPLVELEANPTLTPSTDY</sequence>
<gene>
    <name evidence="9" type="ORF">HPE56_08575</name>
</gene>
<feature type="domain" description="RagB/SusD" evidence="7">
    <location>
        <begin position="284"/>
        <end position="521"/>
    </location>
</feature>
<protein>
    <submittedName>
        <fullName evidence="9">RagB/SusD family nutrient uptake outer membrane protein</fullName>
    </submittedName>
</protein>
<evidence type="ECO:0000259" key="7">
    <source>
        <dbReference type="Pfam" id="PF07980"/>
    </source>
</evidence>
<comment type="similarity">
    <text evidence="2">Belongs to the SusD family.</text>
</comment>
<evidence type="ECO:0000256" key="2">
    <source>
        <dbReference type="ARBA" id="ARBA00006275"/>
    </source>
</evidence>
<organism evidence="9 10">
    <name type="scientific">Maribacter aquimaris</name>
    <dbReference type="NCBI Taxonomy" id="2737171"/>
    <lineage>
        <taxon>Bacteria</taxon>
        <taxon>Pseudomonadati</taxon>
        <taxon>Bacteroidota</taxon>
        <taxon>Flavobacteriia</taxon>
        <taxon>Flavobacteriales</taxon>
        <taxon>Flavobacteriaceae</taxon>
        <taxon>Maribacter</taxon>
    </lineage>
</organism>
<dbReference type="Proteomes" id="UP001166021">
    <property type="component" value="Unassembled WGS sequence"/>
</dbReference>
<comment type="subcellular location">
    <subcellularLocation>
        <location evidence="1">Cell outer membrane</location>
    </subcellularLocation>
</comment>
<keyword evidence="10" id="KW-1185">Reference proteome</keyword>
<dbReference type="Pfam" id="PF07980">
    <property type="entry name" value="SusD_RagB"/>
    <property type="match status" value="1"/>
</dbReference>